<dbReference type="InterPro" id="IPR013328">
    <property type="entry name" value="6PGD_dom2"/>
</dbReference>
<dbReference type="GO" id="GO:0051287">
    <property type="term" value="F:NAD binding"/>
    <property type="evidence" value="ECO:0007669"/>
    <property type="project" value="InterPro"/>
</dbReference>
<keyword evidence="9" id="KW-1185">Reference proteome</keyword>
<dbReference type="PIRSF" id="PIRSF000103">
    <property type="entry name" value="HIBADH"/>
    <property type="match status" value="1"/>
</dbReference>
<dbReference type="Gene3D" id="1.10.1040.10">
    <property type="entry name" value="N-(1-d-carboxylethyl)-l-norvaline Dehydrogenase, domain 2"/>
    <property type="match status" value="1"/>
</dbReference>
<dbReference type="InterPro" id="IPR006115">
    <property type="entry name" value="6PGDH_NADP-bd"/>
</dbReference>
<evidence type="ECO:0000313" key="9">
    <source>
        <dbReference type="Proteomes" id="UP000323380"/>
    </source>
</evidence>
<dbReference type="InterPro" id="IPR036291">
    <property type="entry name" value="NAD(P)-bd_dom_sf"/>
</dbReference>
<reference evidence="8 9" key="1">
    <citation type="submission" date="2019-08" db="EMBL/GenBank/DDBJ databases">
        <title>Actinomadura sp. nov. CYP1-5 isolated from mountain soil.</title>
        <authorList>
            <person name="Songsumanus A."/>
            <person name="Kuncharoen N."/>
            <person name="Kudo T."/>
            <person name="Yuki M."/>
            <person name="Igarashi Y."/>
            <person name="Tanasupawat S."/>
        </authorList>
    </citation>
    <scope>NUCLEOTIDE SEQUENCE [LARGE SCALE GENOMIC DNA]</scope>
    <source>
        <strain evidence="8 9">JCM 14158</strain>
    </source>
</reference>
<dbReference type="EMBL" id="VSFG01000001">
    <property type="protein sequence ID" value="TYB48540.1"/>
    <property type="molecule type" value="Genomic_DNA"/>
</dbReference>
<name>A0A5D0NV28_9ACTN</name>
<feature type="compositionally biased region" description="Basic and acidic residues" evidence="5">
    <location>
        <begin position="14"/>
        <end position="23"/>
    </location>
</feature>
<feature type="region of interest" description="Disordered" evidence="5">
    <location>
        <begin position="1"/>
        <end position="41"/>
    </location>
</feature>
<keyword evidence="3" id="KW-0520">NAD</keyword>
<dbReference type="Gene3D" id="3.40.50.720">
    <property type="entry name" value="NAD(P)-binding Rossmann-like Domain"/>
    <property type="match status" value="1"/>
</dbReference>
<dbReference type="SUPFAM" id="SSF51735">
    <property type="entry name" value="NAD(P)-binding Rossmann-fold domains"/>
    <property type="match status" value="1"/>
</dbReference>
<dbReference type="Pfam" id="PF14833">
    <property type="entry name" value="NAD_binding_11"/>
    <property type="match status" value="1"/>
</dbReference>
<dbReference type="STRING" id="1220554.GCA_001552135_02295"/>
<feature type="active site" evidence="4">
    <location>
        <position position="221"/>
    </location>
</feature>
<feature type="domain" description="3-hydroxyisobutyrate dehydrogenase-like NAD-binding" evidence="7">
    <location>
        <begin position="215"/>
        <end position="336"/>
    </location>
</feature>
<evidence type="ECO:0000313" key="8">
    <source>
        <dbReference type="EMBL" id="TYB48540.1"/>
    </source>
</evidence>
<organism evidence="8 9">
    <name type="scientific">Actinomadura chibensis</name>
    <dbReference type="NCBI Taxonomy" id="392828"/>
    <lineage>
        <taxon>Bacteria</taxon>
        <taxon>Bacillati</taxon>
        <taxon>Actinomycetota</taxon>
        <taxon>Actinomycetes</taxon>
        <taxon>Streptosporangiales</taxon>
        <taxon>Thermomonosporaceae</taxon>
        <taxon>Actinomadura</taxon>
    </lineage>
</organism>
<dbReference type="InterPro" id="IPR015815">
    <property type="entry name" value="HIBADH-related"/>
</dbReference>
<evidence type="ECO:0000256" key="5">
    <source>
        <dbReference type="SAM" id="MobiDB-lite"/>
    </source>
</evidence>
<evidence type="ECO:0000259" key="6">
    <source>
        <dbReference type="Pfam" id="PF03446"/>
    </source>
</evidence>
<dbReference type="InterPro" id="IPR029154">
    <property type="entry name" value="HIBADH-like_NADP-bd"/>
</dbReference>
<keyword evidence="2" id="KW-0560">Oxidoreductase</keyword>
<dbReference type="SUPFAM" id="SSF48179">
    <property type="entry name" value="6-phosphogluconate dehydrogenase C-terminal domain-like"/>
    <property type="match status" value="1"/>
</dbReference>
<dbReference type="GO" id="GO:0016491">
    <property type="term" value="F:oxidoreductase activity"/>
    <property type="evidence" value="ECO:0007669"/>
    <property type="project" value="UniProtKB-KW"/>
</dbReference>
<evidence type="ECO:0000256" key="4">
    <source>
        <dbReference type="PIRSR" id="PIRSR000103-1"/>
    </source>
</evidence>
<dbReference type="AlphaFoldDB" id="A0A5D0NV28"/>
<evidence type="ECO:0000259" key="7">
    <source>
        <dbReference type="Pfam" id="PF14833"/>
    </source>
</evidence>
<dbReference type="PANTHER" id="PTHR43060">
    <property type="entry name" value="3-HYDROXYISOBUTYRATE DEHYDROGENASE-LIKE 1, MITOCHONDRIAL-RELATED"/>
    <property type="match status" value="1"/>
</dbReference>
<evidence type="ECO:0000256" key="2">
    <source>
        <dbReference type="ARBA" id="ARBA00023002"/>
    </source>
</evidence>
<dbReference type="PANTHER" id="PTHR43060:SF15">
    <property type="entry name" value="3-HYDROXYISOBUTYRATE DEHYDROGENASE-LIKE 1, MITOCHONDRIAL-RELATED"/>
    <property type="match status" value="1"/>
</dbReference>
<sequence>MVSARADAQPNRIRGGDSTDRQRKAAPARVGRPADSGDRAGRVVTKGGELRATGSSDSTICFVGLGTFGLPIALHCMNAGFEVVTLDTGHDRAGRKALADAGAGVLSPASPECEAMVLCLPDARAAQDVVERYRDRLPALIVDLSSHSPGAARRLHALCARAGSTYIDAPVSGSVQDAAQGGLTQFIGADRGADVLADAIMETVADKRFYFGRVGHGQGVKLVNQLVHISNVAVLGEGLRLARCLGLPASGVLEALAHASADSAMLRRFGDRLVGPDTSAAAFRTALAAKDMRNVAAEYRAAKGADLPIQSIVREALESAEAAGSARENFTRLIEFLPGTAARP</sequence>
<comment type="similarity">
    <text evidence="1">Belongs to the HIBADH-related family.</text>
</comment>
<dbReference type="Pfam" id="PF03446">
    <property type="entry name" value="NAD_binding_2"/>
    <property type="match status" value="1"/>
</dbReference>
<comment type="caution">
    <text evidence="8">The sequence shown here is derived from an EMBL/GenBank/DDBJ whole genome shotgun (WGS) entry which is preliminary data.</text>
</comment>
<gene>
    <name evidence="8" type="ORF">FXF69_04960</name>
</gene>
<accession>A0A5D0NV28</accession>
<proteinExistence type="inferred from homology"/>
<evidence type="ECO:0000256" key="3">
    <source>
        <dbReference type="ARBA" id="ARBA00023027"/>
    </source>
</evidence>
<dbReference type="GO" id="GO:0050661">
    <property type="term" value="F:NADP binding"/>
    <property type="evidence" value="ECO:0007669"/>
    <property type="project" value="InterPro"/>
</dbReference>
<dbReference type="Proteomes" id="UP000323380">
    <property type="component" value="Unassembled WGS sequence"/>
</dbReference>
<protein>
    <submittedName>
        <fullName evidence="8">NAD(P)-dependent oxidoreductase</fullName>
    </submittedName>
</protein>
<feature type="domain" description="6-phosphogluconate dehydrogenase NADP-binding" evidence="6">
    <location>
        <begin position="59"/>
        <end position="212"/>
    </location>
</feature>
<dbReference type="InterPro" id="IPR008927">
    <property type="entry name" value="6-PGluconate_DH-like_C_sf"/>
</dbReference>
<evidence type="ECO:0000256" key="1">
    <source>
        <dbReference type="ARBA" id="ARBA00009080"/>
    </source>
</evidence>